<dbReference type="InterPro" id="IPR000718">
    <property type="entry name" value="Peptidase_M13"/>
</dbReference>
<comment type="cofactor">
    <cofactor evidence="1">
        <name>Zn(2+)</name>
        <dbReference type="ChEBI" id="CHEBI:29105"/>
    </cofactor>
</comment>
<keyword evidence="12" id="KW-1185">Reference proteome</keyword>
<reference evidence="11 12" key="1">
    <citation type="journal article" date="2023" name="Arcadia Sci">
        <title>De novo assembly of a long-read Amblyomma americanum tick genome.</title>
        <authorList>
            <person name="Chou S."/>
            <person name="Poskanzer K.E."/>
            <person name="Rollins M."/>
            <person name="Thuy-Boun P.S."/>
        </authorList>
    </citation>
    <scope>NUCLEOTIDE SEQUENCE [LARGE SCALE GENOMIC DNA]</scope>
    <source>
        <strain evidence="11">F_SG_1</strain>
        <tissue evidence="11">Salivary glands</tissue>
    </source>
</reference>
<dbReference type="PANTHER" id="PTHR11733:SF241">
    <property type="entry name" value="GH26575P-RELATED"/>
    <property type="match status" value="1"/>
</dbReference>
<evidence type="ECO:0000256" key="2">
    <source>
        <dbReference type="ARBA" id="ARBA00007357"/>
    </source>
</evidence>
<dbReference type="Gene3D" id="3.40.390.10">
    <property type="entry name" value="Collagenase (Catalytic Domain)"/>
    <property type="match status" value="1"/>
</dbReference>
<keyword evidence="5" id="KW-0378">Hydrolase</keyword>
<organism evidence="11 12">
    <name type="scientific">Amblyomma americanum</name>
    <name type="common">Lone star tick</name>
    <dbReference type="NCBI Taxonomy" id="6943"/>
    <lineage>
        <taxon>Eukaryota</taxon>
        <taxon>Metazoa</taxon>
        <taxon>Ecdysozoa</taxon>
        <taxon>Arthropoda</taxon>
        <taxon>Chelicerata</taxon>
        <taxon>Arachnida</taxon>
        <taxon>Acari</taxon>
        <taxon>Parasitiformes</taxon>
        <taxon>Ixodida</taxon>
        <taxon>Ixodoidea</taxon>
        <taxon>Ixodidae</taxon>
        <taxon>Amblyomminae</taxon>
        <taxon>Amblyomma</taxon>
    </lineage>
</organism>
<gene>
    <name evidence="11" type="ORF">V5799_027911</name>
</gene>
<name>A0AAQ4DED0_AMBAM</name>
<feature type="domain" description="Peptidase M13 C-terminal" evidence="9">
    <location>
        <begin position="484"/>
        <end position="559"/>
    </location>
</feature>
<dbReference type="SUPFAM" id="SSF55486">
    <property type="entry name" value="Metalloproteases ('zincins'), catalytic domain"/>
    <property type="match status" value="1"/>
</dbReference>
<dbReference type="GO" id="GO:0005886">
    <property type="term" value="C:plasma membrane"/>
    <property type="evidence" value="ECO:0007669"/>
    <property type="project" value="TreeGrafter"/>
</dbReference>
<dbReference type="InterPro" id="IPR024079">
    <property type="entry name" value="MetalloPept_cat_dom_sf"/>
</dbReference>
<feature type="chain" id="PRO_5042877523" description="M13 family peptidase" evidence="8">
    <location>
        <begin position="18"/>
        <end position="665"/>
    </location>
</feature>
<evidence type="ECO:0000259" key="10">
    <source>
        <dbReference type="Pfam" id="PF05649"/>
    </source>
</evidence>
<keyword evidence="8" id="KW-0732">Signal</keyword>
<evidence type="ECO:0000313" key="12">
    <source>
        <dbReference type="Proteomes" id="UP001321473"/>
    </source>
</evidence>
<evidence type="ECO:0000313" key="11">
    <source>
        <dbReference type="EMBL" id="KAK8760820.1"/>
    </source>
</evidence>
<evidence type="ECO:0008006" key="13">
    <source>
        <dbReference type="Google" id="ProtNLM"/>
    </source>
</evidence>
<dbReference type="GO" id="GO:0004222">
    <property type="term" value="F:metalloendopeptidase activity"/>
    <property type="evidence" value="ECO:0007669"/>
    <property type="project" value="InterPro"/>
</dbReference>
<accession>A0AAQ4DED0</accession>
<evidence type="ECO:0000256" key="6">
    <source>
        <dbReference type="ARBA" id="ARBA00022833"/>
    </source>
</evidence>
<evidence type="ECO:0000256" key="8">
    <source>
        <dbReference type="SAM" id="SignalP"/>
    </source>
</evidence>
<protein>
    <recommendedName>
        <fullName evidence="13">M13 family peptidase</fullName>
    </recommendedName>
</protein>
<dbReference type="Proteomes" id="UP001321473">
    <property type="component" value="Unassembled WGS sequence"/>
</dbReference>
<keyword evidence="6" id="KW-0862">Zinc</keyword>
<dbReference type="InterPro" id="IPR008753">
    <property type="entry name" value="Peptidase_M13_N"/>
</dbReference>
<dbReference type="Pfam" id="PF05649">
    <property type="entry name" value="Peptidase_M13_N"/>
    <property type="match status" value="1"/>
</dbReference>
<dbReference type="PROSITE" id="PS51885">
    <property type="entry name" value="NEPRILYSIN"/>
    <property type="match status" value="1"/>
</dbReference>
<keyword evidence="7" id="KW-0482">Metalloprotease</keyword>
<sequence length="665" mass="75662">MMAFLIAFVVITGFVNRPHLKEKREFMLAVPQPNYTAGVDDNVFNDTSLDKNEQGPCDERETTYAALMIANTINITADPCSDFYSYVCSGYERIARVPLLSELENNVTKAIYRHFMRSTRMVEKEQPEALLKAVAYYRSCLKPIHISGNTHILATLFKELDLSFNTKITGFLETTLELLLNYGLQIFFTLMVDPYPRFGETVSYVYFGASRPFEEWKKTRKTLFDEGMYAQIAKEVILATGFDGNGTSLLIREIWYVESMLIEGNRVLKNKPDMRKLEAKWKRLLNYYSRGTLMGQYKLSMRSKAVSFFNRMLFNTNEVQHSVYITWEVARHLASVSGFIKFGRPLDRRAYCYDLSYSIYGPAISAPVLLPLVNSSRLAQVRRMVRTLASEIYTSIKDSDWIMEETTAKLTRKLRLVTWRLGYDIGLANWSGLNNYYRGYPLATGVFIADYANTNEAQALNFFYTLRKRGKGVEFSFRSDVVGAFYEGPNALVVPAATMLSPLFSFGGPPELNYGLLGSVVLQNLMRAFGHNNMLDDGTGAKVTWIPEERAEFEDRYHCDRTSKVADSAVDPLPGMSVGAQSLFRAYRRAAATRRGHSCTLPALRSLSSDQQFFVGRCLLHCRDIPVEDSLPEDHTCNLIARHSAEFATAFQCPTERTKVLCDMW</sequence>
<feature type="domain" description="Peptidase M13 N-terminal" evidence="10">
    <location>
        <begin position="79"/>
        <end position="423"/>
    </location>
</feature>
<keyword evidence="4" id="KW-0479">Metal-binding</keyword>
<comment type="caution">
    <text evidence="11">The sequence shown here is derived from an EMBL/GenBank/DDBJ whole genome shotgun (WGS) entry which is preliminary data.</text>
</comment>
<dbReference type="GO" id="GO:0046872">
    <property type="term" value="F:metal ion binding"/>
    <property type="evidence" value="ECO:0007669"/>
    <property type="project" value="UniProtKB-KW"/>
</dbReference>
<dbReference type="PANTHER" id="PTHR11733">
    <property type="entry name" value="ZINC METALLOPROTEASE FAMILY M13 NEPRILYSIN-RELATED"/>
    <property type="match status" value="1"/>
</dbReference>
<proteinExistence type="inferred from homology"/>
<dbReference type="AlphaFoldDB" id="A0AAQ4DED0"/>
<dbReference type="EMBL" id="JARKHS020031852">
    <property type="protein sequence ID" value="KAK8760820.1"/>
    <property type="molecule type" value="Genomic_DNA"/>
</dbReference>
<evidence type="ECO:0000256" key="7">
    <source>
        <dbReference type="ARBA" id="ARBA00023049"/>
    </source>
</evidence>
<dbReference type="GO" id="GO:0016485">
    <property type="term" value="P:protein processing"/>
    <property type="evidence" value="ECO:0007669"/>
    <property type="project" value="TreeGrafter"/>
</dbReference>
<evidence type="ECO:0000256" key="4">
    <source>
        <dbReference type="ARBA" id="ARBA00022723"/>
    </source>
</evidence>
<evidence type="ECO:0000256" key="5">
    <source>
        <dbReference type="ARBA" id="ARBA00022801"/>
    </source>
</evidence>
<evidence type="ECO:0000259" key="9">
    <source>
        <dbReference type="Pfam" id="PF01431"/>
    </source>
</evidence>
<dbReference type="InterPro" id="IPR018497">
    <property type="entry name" value="Peptidase_M13_C"/>
</dbReference>
<comment type="similarity">
    <text evidence="2">Belongs to the peptidase M13 family.</text>
</comment>
<keyword evidence="3" id="KW-0645">Protease</keyword>
<evidence type="ECO:0000256" key="1">
    <source>
        <dbReference type="ARBA" id="ARBA00001947"/>
    </source>
</evidence>
<dbReference type="Gene3D" id="1.10.1380.10">
    <property type="entry name" value="Neutral endopeptidase , domain2"/>
    <property type="match status" value="1"/>
</dbReference>
<dbReference type="InterPro" id="IPR042089">
    <property type="entry name" value="Peptidase_M13_dom_2"/>
</dbReference>
<dbReference type="Pfam" id="PF01431">
    <property type="entry name" value="Peptidase_M13"/>
    <property type="match status" value="1"/>
</dbReference>
<feature type="signal peptide" evidence="8">
    <location>
        <begin position="1"/>
        <end position="17"/>
    </location>
</feature>
<evidence type="ECO:0000256" key="3">
    <source>
        <dbReference type="ARBA" id="ARBA00022670"/>
    </source>
</evidence>